<evidence type="ECO:0000313" key="3">
    <source>
        <dbReference type="Proteomes" id="UP000499080"/>
    </source>
</evidence>
<comment type="caution">
    <text evidence="2">The sequence shown here is derived from an EMBL/GenBank/DDBJ whole genome shotgun (WGS) entry which is preliminary data.</text>
</comment>
<feature type="transmembrane region" description="Helical" evidence="1">
    <location>
        <begin position="33"/>
        <end position="53"/>
    </location>
</feature>
<keyword evidence="3" id="KW-1185">Reference proteome</keyword>
<dbReference type="AlphaFoldDB" id="A0A4Y2PHY9"/>
<keyword evidence="1" id="KW-0472">Membrane</keyword>
<organism evidence="2 3">
    <name type="scientific">Araneus ventricosus</name>
    <name type="common">Orbweaver spider</name>
    <name type="synonym">Epeira ventricosa</name>
    <dbReference type="NCBI Taxonomy" id="182803"/>
    <lineage>
        <taxon>Eukaryota</taxon>
        <taxon>Metazoa</taxon>
        <taxon>Ecdysozoa</taxon>
        <taxon>Arthropoda</taxon>
        <taxon>Chelicerata</taxon>
        <taxon>Arachnida</taxon>
        <taxon>Araneae</taxon>
        <taxon>Araneomorphae</taxon>
        <taxon>Entelegynae</taxon>
        <taxon>Araneoidea</taxon>
        <taxon>Araneidae</taxon>
        <taxon>Araneus</taxon>
    </lineage>
</organism>
<keyword evidence="1" id="KW-0812">Transmembrane</keyword>
<gene>
    <name evidence="2" type="ORF">AVEN_269959_1</name>
</gene>
<accession>A0A4Y2PHY9</accession>
<proteinExistence type="predicted"/>
<dbReference type="Proteomes" id="UP000499080">
    <property type="component" value="Unassembled WGS sequence"/>
</dbReference>
<evidence type="ECO:0000313" key="2">
    <source>
        <dbReference type="EMBL" id="GBN51598.1"/>
    </source>
</evidence>
<name>A0A4Y2PHY9_ARAVE</name>
<sequence>MCRSPLVSLRQHISGSINTSQELKSLYIFAHVYVLYVFLYIKGHGSLVVRSCLRDRRTRFRRRSAMYVDPPHVKSCVGDQRPSCWRGVEAWSGRASSALSSSSDPISIL</sequence>
<reference evidence="2 3" key="1">
    <citation type="journal article" date="2019" name="Sci. Rep.">
        <title>Orb-weaving spider Araneus ventricosus genome elucidates the spidroin gene catalogue.</title>
        <authorList>
            <person name="Kono N."/>
            <person name="Nakamura H."/>
            <person name="Ohtoshi R."/>
            <person name="Moran D.A.P."/>
            <person name="Shinohara A."/>
            <person name="Yoshida Y."/>
            <person name="Fujiwara M."/>
            <person name="Mori M."/>
            <person name="Tomita M."/>
            <person name="Arakawa K."/>
        </authorList>
    </citation>
    <scope>NUCLEOTIDE SEQUENCE [LARGE SCALE GENOMIC DNA]</scope>
</reference>
<protein>
    <submittedName>
        <fullName evidence="2">Uncharacterized protein</fullName>
    </submittedName>
</protein>
<keyword evidence="1" id="KW-1133">Transmembrane helix</keyword>
<dbReference type="EMBL" id="BGPR01133567">
    <property type="protein sequence ID" value="GBN51598.1"/>
    <property type="molecule type" value="Genomic_DNA"/>
</dbReference>
<evidence type="ECO:0000256" key="1">
    <source>
        <dbReference type="SAM" id="Phobius"/>
    </source>
</evidence>